<sequence length="92" mass="10282">MGSMPEGRKCVGCIGYPINESKRGSLGKCSRLLKRLLNRLEVRQVMKAERFCEVNQLPPDCVCVNGNPLSFEELVTLQNCSNPPKKLKPGNY</sequence>
<name>A0A392PXG3_9FABA</name>
<evidence type="ECO:0000313" key="1">
    <source>
        <dbReference type="EMBL" id="MCI15996.1"/>
    </source>
</evidence>
<feature type="non-terminal residue" evidence="1">
    <location>
        <position position="92"/>
    </location>
</feature>
<dbReference type="Proteomes" id="UP000265520">
    <property type="component" value="Unassembled WGS sequence"/>
</dbReference>
<dbReference type="PANTHER" id="PTHR36486">
    <property type="entry name" value="OS01G0977800 PROTEIN"/>
    <property type="match status" value="1"/>
</dbReference>
<reference evidence="1 2" key="1">
    <citation type="journal article" date="2018" name="Front. Plant Sci.">
        <title>Red Clover (Trifolium pratense) and Zigzag Clover (T. medium) - A Picture of Genomic Similarities and Differences.</title>
        <authorList>
            <person name="Dluhosova J."/>
            <person name="Istvanek J."/>
            <person name="Nedelnik J."/>
            <person name="Repkova J."/>
        </authorList>
    </citation>
    <scope>NUCLEOTIDE SEQUENCE [LARGE SCALE GENOMIC DNA]</scope>
    <source>
        <strain evidence="2">cv. 10/8</strain>
        <tissue evidence="1">Leaf</tissue>
    </source>
</reference>
<dbReference type="InterPro" id="IPR053057">
    <property type="entry name" value="XLG_GTP-binding"/>
</dbReference>
<dbReference type="EMBL" id="LXQA010098945">
    <property type="protein sequence ID" value="MCI15996.1"/>
    <property type="molecule type" value="Genomic_DNA"/>
</dbReference>
<accession>A0A392PXG3</accession>
<organism evidence="1 2">
    <name type="scientific">Trifolium medium</name>
    <dbReference type="NCBI Taxonomy" id="97028"/>
    <lineage>
        <taxon>Eukaryota</taxon>
        <taxon>Viridiplantae</taxon>
        <taxon>Streptophyta</taxon>
        <taxon>Embryophyta</taxon>
        <taxon>Tracheophyta</taxon>
        <taxon>Spermatophyta</taxon>
        <taxon>Magnoliopsida</taxon>
        <taxon>eudicotyledons</taxon>
        <taxon>Gunneridae</taxon>
        <taxon>Pentapetalae</taxon>
        <taxon>rosids</taxon>
        <taxon>fabids</taxon>
        <taxon>Fabales</taxon>
        <taxon>Fabaceae</taxon>
        <taxon>Papilionoideae</taxon>
        <taxon>50 kb inversion clade</taxon>
        <taxon>NPAAA clade</taxon>
        <taxon>Hologalegina</taxon>
        <taxon>IRL clade</taxon>
        <taxon>Trifolieae</taxon>
        <taxon>Trifolium</taxon>
    </lineage>
</organism>
<comment type="caution">
    <text evidence="1">The sequence shown here is derived from an EMBL/GenBank/DDBJ whole genome shotgun (WGS) entry which is preliminary data.</text>
</comment>
<proteinExistence type="predicted"/>
<evidence type="ECO:0000313" key="2">
    <source>
        <dbReference type="Proteomes" id="UP000265520"/>
    </source>
</evidence>
<protein>
    <submittedName>
        <fullName evidence="1">Extra-large guanine nucleotide-binding protein 1-like</fullName>
    </submittedName>
</protein>
<dbReference type="AlphaFoldDB" id="A0A392PXG3"/>
<keyword evidence="2" id="KW-1185">Reference proteome</keyword>
<dbReference type="PANTHER" id="PTHR36486:SF4">
    <property type="entry name" value="PH DOMAIN-CONTAINING PROTEIN"/>
    <property type="match status" value="1"/>
</dbReference>